<name>A0A2M8PB07_9CHLR</name>
<evidence type="ECO:0000313" key="2">
    <source>
        <dbReference type="Proteomes" id="UP000229681"/>
    </source>
</evidence>
<dbReference type="GO" id="GO:0000287">
    <property type="term" value="F:magnesium ion binding"/>
    <property type="evidence" value="ECO:0007669"/>
    <property type="project" value="TreeGrafter"/>
</dbReference>
<protein>
    <recommendedName>
        <fullName evidence="3">Cof-type HAD-IIB family hydrolase</fullName>
    </recommendedName>
</protein>
<sequence>LTHYGEPMPEYVDDLLSLPDRMPISKLVFVERVETADAVRRALQAAVGAAAHVFLSQPDFVEALPPNASKGAGLQWLIDYLGVPAERVLAIGDGENDIEMVQLAGLGVAMGNATPHLKAVADFVTRSNDEDGVAYAIERFIFNEAP</sequence>
<proteinExistence type="predicted"/>
<accession>A0A2M8PB07</accession>
<dbReference type="GO" id="GO:0005829">
    <property type="term" value="C:cytosol"/>
    <property type="evidence" value="ECO:0007669"/>
    <property type="project" value="TreeGrafter"/>
</dbReference>
<evidence type="ECO:0008006" key="3">
    <source>
        <dbReference type="Google" id="ProtNLM"/>
    </source>
</evidence>
<organism evidence="1 2">
    <name type="scientific">Candidatus Thermofonsia Clade 1 bacterium</name>
    <dbReference type="NCBI Taxonomy" id="2364210"/>
    <lineage>
        <taxon>Bacteria</taxon>
        <taxon>Bacillati</taxon>
        <taxon>Chloroflexota</taxon>
        <taxon>Candidatus Thermofontia</taxon>
        <taxon>Candidatus Thermofonsia Clade 1</taxon>
    </lineage>
</organism>
<dbReference type="SUPFAM" id="SSF56784">
    <property type="entry name" value="HAD-like"/>
    <property type="match status" value="1"/>
</dbReference>
<dbReference type="Gene3D" id="3.40.50.1000">
    <property type="entry name" value="HAD superfamily/HAD-like"/>
    <property type="match status" value="1"/>
</dbReference>
<dbReference type="InterPro" id="IPR036412">
    <property type="entry name" value="HAD-like_sf"/>
</dbReference>
<dbReference type="InterPro" id="IPR023214">
    <property type="entry name" value="HAD_sf"/>
</dbReference>
<dbReference type="NCBIfam" id="TIGR01484">
    <property type="entry name" value="HAD-SF-IIB"/>
    <property type="match status" value="1"/>
</dbReference>
<evidence type="ECO:0000313" key="1">
    <source>
        <dbReference type="EMBL" id="PJF34702.1"/>
    </source>
</evidence>
<comment type="caution">
    <text evidence="1">The sequence shown here is derived from an EMBL/GenBank/DDBJ whole genome shotgun (WGS) entry which is preliminary data.</text>
</comment>
<dbReference type="EMBL" id="PGTM01000296">
    <property type="protein sequence ID" value="PJF34702.1"/>
    <property type="molecule type" value="Genomic_DNA"/>
</dbReference>
<dbReference type="PANTHER" id="PTHR10000">
    <property type="entry name" value="PHOSPHOSERINE PHOSPHATASE"/>
    <property type="match status" value="1"/>
</dbReference>
<gene>
    <name evidence="1" type="ORF">CUN49_14345</name>
</gene>
<dbReference type="Pfam" id="PF08282">
    <property type="entry name" value="Hydrolase_3"/>
    <property type="match status" value="1"/>
</dbReference>
<dbReference type="Proteomes" id="UP000229681">
    <property type="component" value="Unassembled WGS sequence"/>
</dbReference>
<dbReference type="Gene3D" id="3.30.1240.10">
    <property type="match status" value="1"/>
</dbReference>
<reference evidence="1 2" key="1">
    <citation type="submission" date="2017-11" db="EMBL/GenBank/DDBJ databases">
        <title>Evolution of Phototrophy in the Chloroflexi Phylum Driven by Horizontal Gene Transfer.</title>
        <authorList>
            <person name="Ward L.M."/>
            <person name="Hemp J."/>
            <person name="Shih P.M."/>
            <person name="Mcglynn S.E."/>
            <person name="Fischer W."/>
        </authorList>
    </citation>
    <scope>NUCLEOTIDE SEQUENCE [LARGE SCALE GENOMIC DNA]</scope>
    <source>
        <strain evidence="1">JP3_13</strain>
    </source>
</reference>
<dbReference type="AlphaFoldDB" id="A0A2M8PB07"/>
<dbReference type="PANTHER" id="PTHR10000:SF8">
    <property type="entry name" value="HAD SUPERFAMILY HYDROLASE-LIKE, TYPE 3"/>
    <property type="match status" value="1"/>
</dbReference>
<dbReference type="InterPro" id="IPR006379">
    <property type="entry name" value="HAD-SF_hydro_IIB"/>
</dbReference>
<feature type="non-terminal residue" evidence="1">
    <location>
        <position position="1"/>
    </location>
</feature>
<dbReference type="GO" id="GO:0016791">
    <property type="term" value="F:phosphatase activity"/>
    <property type="evidence" value="ECO:0007669"/>
    <property type="project" value="TreeGrafter"/>
</dbReference>